<protein>
    <recommendedName>
        <fullName evidence="4">Bacteriocin</fullName>
    </recommendedName>
</protein>
<gene>
    <name evidence="2" type="ORF">J2X31_002223</name>
</gene>
<evidence type="ECO:0008006" key="4">
    <source>
        <dbReference type="Google" id="ProtNLM"/>
    </source>
</evidence>
<name>A0ABU1TQP8_9FLAO</name>
<comment type="caution">
    <text evidence="2">The sequence shown here is derived from an EMBL/GenBank/DDBJ whole genome shotgun (WGS) entry which is preliminary data.</text>
</comment>
<feature type="region of interest" description="Disordered" evidence="1">
    <location>
        <begin position="25"/>
        <end position="50"/>
    </location>
</feature>
<evidence type="ECO:0000313" key="3">
    <source>
        <dbReference type="Proteomes" id="UP001255185"/>
    </source>
</evidence>
<sequence>MKKLTGIEKGFSSFENKEMKNLQSIIGGGGTQQSIQSNVPSRPDAVEHDKYTDNGRYIGRIEVGPLE</sequence>
<evidence type="ECO:0000256" key="1">
    <source>
        <dbReference type="SAM" id="MobiDB-lite"/>
    </source>
</evidence>
<proteinExistence type="predicted"/>
<keyword evidence="3" id="KW-1185">Reference proteome</keyword>
<organism evidence="2 3">
    <name type="scientific">Flavobacterium arsenatis</name>
    <dbReference type="NCBI Taxonomy" id="1484332"/>
    <lineage>
        <taxon>Bacteria</taxon>
        <taxon>Pseudomonadati</taxon>
        <taxon>Bacteroidota</taxon>
        <taxon>Flavobacteriia</taxon>
        <taxon>Flavobacteriales</taxon>
        <taxon>Flavobacteriaceae</taxon>
        <taxon>Flavobacterium</taxon>
    </lineage>
</organism>
<evidence type="ECO:0000313" key="2">
    <source>
        <dbReference type="EMBL" id="MDR6968208.1"/>
    </source>
</evidence>
<dbReference type="EMBL" id="JAVDVI010000008">
    <property type="protein sequence ID" value="MDR6968208.1"/>
    <property type="molecule type" value="Genomic_DNA"/>
</dbReference>
<accession>A0ABU1TQP8</accession>
<dbReference type="Proteomes" id="UP001255185">
    <property type="component" value="Unassembled WGS sequence"/>
</dbReference>
<reference evidence="2 3" key="1">
    <citation type="submission" date="2023-07" db="EMBL/GenBank/DDBJ databases">
        <title>Sorghum-associated microbial communities from plants grown in Nebraska, USA.</title>
        <authorList>
            <person name="Schachtman D."/>
        </authorList>
    </citation>
    <scope>NUCLEOTIDE SEQUENCE [LARGE SCALE GENOMIC DNA]</scope>
    <source>
        <strain evidence="2 3">3773</strain>
    </source>
</reference>
<dbReference type="RefSeq" id="WP_310026695.1">
    <property type="nucleotide sequence ID" value="NZ_JAVDVI010000008.1"/>
</dbReference>